<dbReference type="OrthoDB" id="6285785at2759"/>
<evidence type="ECO:0000313" key="3">
    <source>
        <dbReference type="Proteomes" id="UP000593567"/>
    </source>
</evidence>
<dbReference type="AlphaFoldDB" id="A0A7J7K4W2"/>
<organism evidence="2 3">
    <name type="scientific">Bugula neritina</name>
    <name type="common">Brown bryozoan</name>
    <name type="synonym">Sertularia neritina</name>
    <dbReference type="NCBI Taxonomy" id="10212"/>
    <lineage>
        <taxon>Eukaryota</taxon>
        <taxon>Metazoa</taxon>
        <taxon>Spiralia</taxon>
        <taxon>Lophotrochozoa</taxon>
        <taxon>Bryozoa</taxon>
        <taxon>Gymnolaemata</taxon>
        <taxon>Cheilostomatida</taxon>
        <taxon>Flustrina</taxon>
        <taxon>Buguloidea</taxon>
        <taxon>Bugulidae</taxon>
        <taxon>Bugula</taxon>
    </lineage>
</organism>
<evidence type="ECO:0000313" key="2">
    <source>
        <dbReference type="EMBL" id="KAF6033257.1"/>
    </source>
</evidence>
<feature type="domain" description="Reverse transcriptase" evidence="1">
    <location>
        <begin position="82"/>
        <end position="357"/>
    </location>
</feature>
<dbReference type="EMBL" id="VXIV02001411">
    <property type="protein sequence ID" value="KAF6033257.1"/>
    <property type="molecule type" value="Genomic_DNA"/>
</dbReference>
<evidence type="ECO:0000259" key="1">
    <source>
        <dbReference type="PROSITE" id="PS50878"/>
    </source>
</evidence>
<name>A0A7J7K4W2_BUGNE</name>
<gene>
    <name evidence="2" type="ORF">EB796_008436</name>
</gene>
<comment type="caution">
    <text evidence="2">The sequence shown here is derived from an EMBL/GenBank/DDBJ whole genome shotgun (WGS) entry which is preliminary data.</text>
</comment>
<dbReference type="PANTHER" id="PTHR19446">
    <property type="entry name" value="REVERSE TRANSCRIPTASES"/>
    <property type="match status" value="1"/>
</dbReference>
<proteinExistence type="predicted"/>
<dbReference type="InterPro" id="IPR000477">
    <property type="entry name" value="RT_dom"/>
</dbReference>
<dbReference type="InterPro" id="IPR043502">
    <property type="entry name" value="DNA/RNA_pol_sf"/>
</dbReference>
<keyword evidence="3" id="KW-1185">Reference proteome</keyword>
<dbReference type="Pfam" id="PF00078">
    <property type="entry name" value="RVT_1"/>
    <property type="match status" value="1"/>
</dbReference>
<accession>A0A7J7K4W2</accession>
<reference evidence="2" key="1">
    <citation type="submission" date="2020-06" db="EMBL/GenBank/DDBJ databases">
        <title>Draft genome of Bugula neritina, a colonial animal packing powerful symbionts and potential medicines.</title>
        <authorList>
            <person name="Rayko M."/>
        </authorList>
    </citation>
    <scope>NUCLEOTIDE SEQUENCE [LARGE SCALE GENOMIC DNA]</scope>
    <source>
        <strain evidence="2">Kwan_BN1</strain>
    </source>
</reference>
<dbReference type="CDD" id="cd01650">
    <property type="entry name" value="RT_nLTR_like"/>
    <property type="match status" value="1"/>
</dbReference>
<protein>
    <recommendedName>
        <fullName evidence="1">Reverse transcriptase domain-containing protein</fullName>
    </recommendedName>
</protein>
<sequence length="412" mass="46417">MNAATIWKTPGETGGSNFIGCTRTEKRKFTRRHRRELLTPIEIEVVRALAVKSKGAPGPDGYTWKRLKNNTKAEELASFFNLWLLCGRLPTMICEGRTTLVPKVVGTKDPSEFRPVTVCSVFTRLFHSILGSRLERLLPISQRQKGFRKGDGIFLNSLTLQRCIADAKANRKNLRVAFIDLRKAFDSVGHDALWTSCRKLGVPEHFIKYCHNFYRNSSTRIVLDEKLSQPIRSRRGIKQGDPMSVHLFNAVVDYCTDKLRKDIGFTFGDEKLQFLAFADDLVNLSEDCAGLRVNCNLVAEQFSLAGLKANPAKCATLNIKVLRGTWVCDDRPFLEIAGTKVTVLSVVDTYKYLGVQIGSMNLGTNPTKSLESAVKKLSKAPLKPQQRLFLLRTFVIPKFTMHSFCHLQQVKC</sequence>
<dbReference type="Proteomes" id="UP000593567">
    <property type="component" value="Unassembled WGS sequence"/>
</dbReference>
<dbReference type="SUPFAM" id="SSF56672">
    <property type="entry name" value="DNA/RNA polymerases"/>
    <property type="match status" value="1"/>
</dbReference>
<dbReference type="PROSITE" id="PS50878">
    <property type="entry name" value="RT_POL"/>
    <property type="match status" value="1"/>
</dbReference>